<evidence type="ECO:0000313" key="3">
    <source>
        <dbReference type="EMBL" id="MBT2989158.1"/>
    </source>
</evidence>
<dbReference type="InterPro" id="IPR013783">
    <property type="entry name" value="Ig-like_fold"/>
</dbReference>
<name>A0A944M8H1_9GAMM</name>
<dbReference type="CDD" id="cd00118">
    <property type="entry name" value="LysM"/>
    <property type="match status" value="1"/>
</dbReference>
<dbReference type="PANTHER" id="PTHR38731:SF1">
    <property type="entry name" value="FECR PROTEIN DOMAIN-CONTAINING PROTEIN"/>
    <property type="match status" value="1"/>
</dbReference>
<dbReference type="PANTHER" id="PTHR38731">
    <property type="entry name" value="LIPL45-RELATED LIPOPROTEIN-RELATED"/>
    <property type="match status" value="1"/>
</dbReference>
<comment type="caution">
    <text evidence="3">The sequence shown here is derived from an EMBL/GenBank/DDBJ whole genome shotgun (WGS) entry which is preliminary data.</text>
</comment>
<reference evidence="3 4" key="1">
    <citation type="submission" date="2021-05" db="EMBL/GenBank/DDBJ databases">
        <title>Genetic and Functional Diversity in Clade A Lucinid endosymbionts from the Bahamas.</title>
        <authorList>
            <person name="Giani N.M."/>
            <person name="Engel A.S."/>
            <person name="Campbell B.J."/>
        </authorList>
    </citation>
    <scope>NUCLEOTIDE SEQUENCE [LARGE SCALE GENOMIC DNA]</scope>
    <source>
        <strain evidence="3">LUC16012Gg_MoonRockCtena</strain>
    </source>
</reference>
<evidence type="ECO:0000259" key="2">
    <source>
        <dbReference type="PROSITE" id="PS51782"/>
    </source>
</evidence>
<evidence type="ECO:0000256" key="1">
    <source>
        <dbReference type="SAM" id="SignalP"/>
    </source>
</evidence>
<dbReference type="PROSITE" id="PS51782">
    <property type="entry name" value="LYSM"/>
    <property type="match status" value="1"/>
</dbReference>
<accession>A0A944M8H1</accession>
<dbReference type="PIRSF" id="PIRSF029644">
    <property type="entry name" value="UCP029644"/>
    <property type="match status" value="1"/>
</dbReference>
<dbReference type="Pfam" id="PF01476">
    <property type="entry name" value="LysM"/>
    <property type="match status" value="1"/>
</dbReference>
<sequence length="541" mass="60474">MSRLRALLMTALLLLAFTPVSATEWIYTVVDGDNLWNFSEKYLDSVMRFEKLRKLNNIKNPKRLQPGTWLRVPMKWIRSNAVPARIAGLEGQVQLTRADGTQPMLKSGTLILLGDILKTGPKSSVAVLFADDSALTLHSHGEMRFDHLSAHGETGMVDSRLHLIKGRLQTRVRPSAGPGSRFEIYTPSAISAVRGTEYRAAVVREGNASNIEVLEGKVAVSAAQQQRLVEAGFGTQIVKGEAPAPPVKLLPPPQYDPIPDVVRQIDWRMDWEDIEGAVSYRIEISADQAFTVLAWDQITTQSHLTLAELEDNRYWIRVRGIDVNGLEGKGRVASLVLDAQPQPPLSLNPPDGAVQRGGDVEMKWTLSENAERYLLEIATDEDFQQIVQRVTDLEEARYQLQNISEPGTYYWRVSSILDNEPGPPGVVRSWQLKPAIGAIDSSIEEKDKEVTASWERGDPDHRYQVQIALDPDFTDIETDTLTEQSEVSFPQLQGQVRYLRVRAIDRGGYEGPWGSVQRIEPPFDQGVWTIPVLFILGLLVI</sequence>
<dbReference type="Gene3D" id="3.10.350.10">
    <property type="entry name" value="LysM domain"/>
    <property type="match status" value="1"/>
</dbReference>
<proteinExistence type="predicted"/>
<feature type="domain" description="LysM" evidence="2">
    <location>
        <begin position="25"/>
        <end position="72"/>
    </location>
</feature>
<keyword evidence="1" id="KW-0732">Signal</keyword>
<dbReference type="SMART" id="SM00257">
    <property type="entry name" value="LysM"/>
    <property type="match status" value="1"/>
</dbReference>
<dbReference type="Gene3D" id="2.60.120.1440">
    <property type="match status" value="1"/>
</dbReference>
<dbReference type="InterPro" id="IPR018392">
    <property type="entry name" value="LysM"/>
</dbReference>
<dbReference type="InterPro" id="IPR016930">
    <property type="entry name" value="UCP029644"/>
</dbReference>
<dbReference type="AlphaFoldDB" id="A0A944M8H1"/>
<dbReference type="Gene3D" id="2.60.40.10">
    <property type="entry name" value="Immunoglobulins"/>
    <property type="match status" value="3"/>
</dbReference>
<evidence type="ECO:0000313" key="4">
    <source>
        <dbReference type="Proteomes" id="UP000770889"/>
    </source>
</evidence>
<dbReference type="Proteomes" id="UP000770889">
    <property type="component" value="Unassembled WGS sequence"/>
</dbReference>
<organism evidence="3 4">
    <name type="scientific">Candidatus Thiodiazotropha taylori</name>
    <dbReference type="NCBI Taxonomy" id="2792791"/>
    <lineage>
        <taxon>Bacteria</taxon>
        <taxon>Pseudomonadati</taxon>
        <taxon>Pseudomonadota</taxon>
        <taxon>Gammaproteobacteria</taxon>
        <taxon>Chromatiales</taxon>
        <taxon>Sedimenticolaceae</taxon>
        <taxon>Candidatus Thiodiazotropha</taxon>
    </lineage>
</organism>
<dbReference type="SUPFAM" id="SSF54106">
    <property type="entry name" value="LysM domain"/>
    <property type="match status" value="1"/>
</dbReference>
<gene>
    <name evidence="3" type="ORF">KME65_09360</name>
</gene>
<dbReference type="Pfam" id="PF04773">
    <property type="entry name" value="FecR"/>
    <property type="match status" value="1"/>
</dbReference>
<protein>
    <submittedName>
        <fullName evidence="3">FecR domain-containing protein</fullName>
    </submittedName>
</protein>
<dbReference type="EMBL" id="JAHHGM010000007">
    <property type="protein sequence ID" value="MBT2989158.1"/>
    <property type="molecule type" value="Genomic_DNA"/>
</dbReference>
<dbReference type="InterPro" id="IPR006860">
    <property type="entry name" value="FecR"/>
</dbReference>
<feature type="chain" id="PRO_5037949460" evidence="1">
    <location>
        <begin position="23"/>
        <end position="541"/>
    </location>
</feature>
<dbReference type="InterPro" id="IPR036779">
    <property type="entry name" value="LysM_dom_sf"/>
</dbReference>
<feature type="signal peptide" evidence="1">
    <location>
        <begin position="1"/>
        <end position="22"/>
    </location>
</feature>